<evidence type="ECO:0000256" key="4">
    <source>
        <dbReference type="ARBA" id="ARBA00038381"/>
    </source>
</evidence>
<dbReference type="RefSeq" id="WP_168661737.1">
    <property type="nucleotide sequence ID" value="NZ_CP051180.1"/>
</dbReference>
<comment type="catalytic activity">
    <reaction evidence="7">
        <text>a medium-chain fatty acyl-CoA + H2O = a medium-chain fatty acid + CoA + H(+)</text>
        <dbReference type="Rhea" id="RHEA:68184"/>
        <dbReference type="ChEBI" id="CHEBI:15377"/>
        <dbReference type="ChEBI" id="CHEBI:15378"/>
        <dbReference type="ChEBI" id="CHEBI:57287"/>
        <dbReference type="ChEBI" id="CHEBI:59558"/>
        <dbReference type="ChEBI" id="CHEBI:90546"/>
    </reaction>
</comment>
<evidence type="ECO:0000313" key="10">
    <source>
        <dbReference type="Proteomes" id="UP000501602"/>
    </source>
</evidence>
<dbReference type="InterPro" id="IPR006683">
    <property type="entry name" value="Thioestr_dom"/>
</dbReference>
<dbReference type="CDD" id="cd03443">
    <property type="entry name" value="PaaI_thioesterase"/>
    <property type="match status" value="1"/>
</dbReference>
<comment type="similarity">
    <text evidence="4">Belongs to the YigI thioesterase family.</text>
</comment>
<comment type="catalytic activity">
    <reaction evidence="3">
        <text>a long-chain fatty acyl-CoA + H2O = a long-chain fatty acid + CoA + H(+)</text>
        <dbReference type="Rhea" id="RHEA:67680"/>
        <dbReference type="ChEBI" id="CHEBI:15377"/>
        <dbReference type="ChEBI" id="CHEBI:15378"/>
        <dbReference type="ChEBI" id="CHEBI:57287"/>
        <dbReference type="ChEBI" id="CHEBI:57560"/>
        <dbReference type="ChEBI" id="CHEBI:83139"/>
    </reaction>
</comment>
<evidence type="ECO:0000256" key="7">
    <source>
        <dbReference type="ARBA" id="ARBA00048062"/>
    </source>
</evidence>
<dbReference type="NCBIfam" id="NF008675">
    <property type="entry name" value="PRK11688.1"/>
    <property type="match status" value="1"/>
</dbReference>
<evidence type="ECO:0000313" key="9">
    <source>
        <dbReference type="EMBL" id="QIZ78099.1"/>
    </source>
</evidence>
<evidence type="ECO:0000256" key="2">
    <source>
        <dbReference type="ARBA" id="ARBA00035880"/>
    </source>
</evidence>
<dbReference type="Proteomes" id="UP000501602">
    <property type="component" value="Chromosome"/>
</dbReference>
<gene>
    <name evidence="9" type="ORF">HER31_15040</name>
</gene>
<evidence type="ECO:0000256" key="1">
    <source>
        <dbReference type="ARBA" id="ARBA00022801"/>
    </source>
</evidence>
<dbReference type="InterPro" id="IPR003736">
    <property type="entry name" value="PAAI_dom"/>
</dbReference>
<feature type="domain" description="Thioesterase" evidence="8">
    <location>
        <begin position="57"/>
        <end position="144"/>
    </location>
</feature>
<reference evidence="9 10" key="1">
    <citation type="submission" date="2020-04" db="EMBL/GenBank/DDBJ databases">
        <title>Ferrimonas sp. S7 isolated from sea water.</title>
        <authorList>
            <person name="Bae S.S."/>
            <person name="Baek K."/>
        </authorList>
    </citation>
    <scope>NUCLEOTIDE SEQUENCE [LARGE SCALE GENOMIC DNA]</scope>
    <source>
        <strain evidence="9 10">S7</strain>
    </source>
</reference>
<evidence type="ECO:0000256" key="5">
    <source>
        <dbReference type="ARBA" id="ARBA00038894"/>
    </source>
</evidence>
<dbReference type="SUPFAM" id="SSF54637">
    <property type="entry name" value="Thioesterase/thiol ester dehydrase-isomerase"/>
    <property type="match status" value="1"/>
</dbReference>
<dbReference type="Pfam" id="PF03061">
    <property type="entry name" value="4HBT"/>
    <property type="match status" value="1"/>
</dbReference>
<dbReference type="NCBIfam" id="TIGR00369">
    <property type="entry name" value="unchar_dom_1"/>
    <property type="match status" value="1"/>
</dbReference>
<evidence type="ECO:0000256" key="6">
    <source>
        <dbReference type="ARBA" id="ARBA00040062"/>
    </source>
</evidence>
<proteinExistence type="inferred from homology"/>
<dbReference type="PANTHER" id="PTHR43240:SF20">
    <property type="entry name" value="MEDIUM_LONG-CHAIN ACYL-COA THIOESTERASE YIGI"/>
    <property type="match status" value="1"/>
</dbReference>
<dbReference type="Gene3D" id="3.10.129.10">
    <property type="entry name" value="Hotdog Thioesterase"/>
    <property type="match status" value="1"/>
</dbReference>
<accession>A0A6H1UHJ5</accession>
<dbReference type="EC" id="3.1.2.20" evidence="5"/>
<comment type="catalytic activity">
    <reaction evidence="2">
        <text>a fatty acyl-CoA + H2O = a fatty acid + CoA + H(+)</text>
        <dbReference type="Rhea" id="RHEA:16781"/>
        <dbReference type="ChEBI" id="CHEBI:15377"/>
        <dbReference type="ChEBI" id="CHEBI:15378"/>
        <dbReference type="ChEBI" id="CHEBI:28868"/>
        <dbReference type="ChEBI" id="CHEBI:57287"/>
        <dbReference type="ChEBI" id="CHEBI:77636"/>
        <dbReference type="EC" id="3.1.2.20"/>
    </reaction>
</comment>
<dbReference type="GO" id="GO:0047617">
    <property type="term" value="F:fatty acyl-CoA hydrolase activity"/>
    <property type="evidence" value="ECO:0007669"/>
    <property type="project" value="UniProtKB-EC"/>
</dbReference>
<dbReference type="KEGG" id="fes:HER31_15040"/>
<organism evidence="9 10">
    <name type="scientific">Ferrimonas lipolytica</name>
    <dbReference type="NCBI Taxonomy" id="2724191"/>
    <lineage>
        <taxon>Bacteria</taxon>
        <taxon>Pseudomonadati</taxon>
        <taxon>Pseudomonadota</taxon>
        <taxon>Gammaproteobacteria</taxon>
        <taxon>Alteromonadales</taxon>
        <taxon>Ferrimonadaceae</taxon>
        <taxon>Ferrimonas</taxon>
    </lineage>
</organism>
<keyword evidence="1" id="KW-0378">Hydrolase</keyword>
<keyword evidence="10" id="KW-1185">Reference proteome</keyword>
<sequence>MNDSNAQQRRLLAQIQTLFAKEIPFHQLLQVEINHYDLNGLEVALTMRPELIGNPGHQILHGGVTATLLDVAGGMTAFAGVIERHPEAQADEIMARLANLGTIDLRIDYLRPGRGKQFIATGKVIRTGNKVAVVRMELHNHQGDHIAAGTGTYLVG</sequence>
<dbReference type="PANTHER" id="PTHR43240">
    <property type="entry name" value="1,4-DIHYDROXY-2-NAPHTHOYL-COA THIOESTERASE 1"/>
    <property type="match status" value="1"/>
</dbReference>
<dbReference type="InterPro" id="IPR029069">
    <property type="entry name" value="HotDog_dom_sf"/>
</dbReference>
<evidence type="ECO:0000259" key="8">
    <source>
        <dbReference type="Pfam" id="PF03061"/>
    </source>
</evidence>
<dbReference type="EMBL" id="CP051180">
    <property type="protein sequence ID" value="QIZ78099.1"/>
    <property type="molecule type" value="Genomic_DNA"/>
</dbReference>
<protein>
    <recommendedName>
        <fullName evidence="6">Medium/long-chain acyl-CoA thioesterase YigI</fullName>
        <ecNumber evidence="5">3.1.2.20</ecNumber>
    </recommendedName>
</protein>
<name>A0A6H1UHJ5_9GAMM</name>
<evidence type="ECO:0000256" key="3">
    <source>
        <dbReference type="ARBA" id="ARBA00036002"/>
    </source>
</evidence>
<dbReference type="AlphaFoldDB" id="A0A6H1UHJ5"/>